<organism evidence="1 2">
    <name type="scientific">Entomophthora muscae</name>
    <dbReference type="NCBI Taxonomy" id="34485"/>
    <lineage>
        <taxon>Eukaryota</taxon>
        <taxon>Fungi</taxon>
        <taxon>Fungi incertae sedis</taxon>
        <taxon>Zoopagomycota</taxon>
        <taxon>Entomophthoromycotina</taxon>
        <taxon>Entomophthoromycetes</taxon>
        <taxon>Entomophthorales</taxon>
        <taxon>Entomophthoraceae</taxon>
        <taxon>Entomophthora</taxon>
    </lineage>
</organism>
<evidence type="ECO:0000313" key="1">
    <source>
        <dbReference type="EMBL" id="KAJ9061981.1"/>
    </source>
</evidence>
<gene>
    <name evidence="1" type="ORF">DSO57_1015406</name>
</gene>
<proteinExistence type="predicted"/>
<name>A0ACC2SHY2_9FUNG</name>
<reference evidence="1" key="1">
    <citation type="submission" date="2022-04" db="EMBL/GenBank/DDBJ databases">
        <title>Genome of the entomopathogenic fungus Entomophthora muscae.</title>
        <authorList>
            <person name="Elya C."/>
            <person name="Lovett B.R."/>
            <person name="Lee E."/>
            <person name="Macias A.M."/>
            <person name="Hajek A.E."/>
            <person name="De Bivort B.L."/>
            <person name="Kasson M.T."/>
            <person name="De Fine Licht H.H."/>
            <person name="Stajich J.E."/>
        </authorList>
    </citation>
    <scope>NUCLEOTIDE SEQUENCE</scope>
    <source>
        <strain evidence="1">Berkeley</strain>
    </source>
</reference>
<dbReference type="EMBL" id="QTSX02005031">
    <property type="protein sequence ID" value="KAJ9061981.1"/>
    <property type="molecule type" value="Genomic_DNA"/>
</dbReference>
<accession>A0ACC2SHY2</accession>
<protein>
    <submittedName>
        <fullName evidence="1">Uncharacterized protein</fullName>
    </submittedName>
</protein>
<evidence type="ECO:0000313" key="2">
    <source>
        <dbReference type="Proteomes" id="UP001165960"/>
    </source>
</evidence>
<keyword evidence="2" id="KW-1185">Reference proteome</keyword>
<dbReference type="Proteomes" id="UP001165960">
    <property type="component" value="Unassembled WGS sequence"/>
</dbReference>
<sequence>MEYNLETILIADPLARTRETEYIGREGKWYKRPPRLFKDNYNYLPAYFIPMTPLLTPQPYRPMETPTAAETTSTQLFGVLYITLTGIVDSMIPISGPWPLLGQPMSYIIKLAPILWWALPAGSAQPHPEPPNASTYAWFPDKPDHLDPEWPNLYNTEYKTKGKDPSTHQLTHNTLVRNKNYLHVSNGTVYQIINSKHVPYIPLAQRVDTILRHHRLLGHTKANNLYLTLKEILWWPNLKQDIVDVLKKCTVCKKYTSTKVLSQRSTQYQTLNHLRFGG</sequence>
<comment type="caution">
    <text evidence="1">The sequence shown here is derived from an EMBL/GenBank/DDBJ whole genome shotgun (WGS) entry which is preliminary data.</text>
</comment>